<protein>
    <submittedName>
        <fullName evidence="1">Uncharacterized protein</fullName>
    </submittedName>
</protein>
<keyword evidence="2" id="KW-1185">Reference proteome</keyword>
<dbReference type="EMBL" id="JBHTLU010000012">
    <property type="protein sequence ID" value="MFD1219629.1"/>
    <property type="molecule type" value="Genomic_DNA"/>
</dbReference>
<dbReference type="Proteomes" id="UP001597180">
    <property type="component" value="Unassembled WGS sequence"/>
</dbReference>
<sequence>MNLVQILQKKVNKITKETYKSDECSPIFTVSLLYEKAEHNKEDKDHKIILTVQHLGSAFSKVIFPQTKNVYGYESLEEEMKYLYNRTM</sequence>
<evidence type="ECO:0000313" key="2">
    <source>
        <dbReference type="Proteomes" id="UP001597180"/>
    </source>
</evidence>
<accession>A0ABW3UH40</accession>
<reference evidence="2" key="1">
    <citation type="journal article" date="2019" name="Int. J. Syst. Evol. Microbiol.">
        <title>The Global Catalogue of Microorganisms (GCM) 10K type strain sequencing project: providing services to taxonomists for standard genome sequencing and annotation.</title>
        <authorList>
            <consortium name="The Broad Institute Genomics Platform"/>
            <consortium name="The Broad Institute Genome Sequencing Center for Infectious Disease"/>
            <person name="Wu L."/>
            <person name="Ma J."/>
        </authorList>
    </citation>
    <scope>NUCLEOTIDE SEQUENCE [LARGE SCALE GENOMIC DNA]</scope>
    <source>
        <strain evidence="2">CCUG 53270</strain>
    </source>
</reference>
<proteinExistence type="predicted"/>
<name>A0ABW3UH40_9BACL</name>
<gene>
    <name evidence="1" type="ORF">ACFQ4B_05830</name>
</gene>
<comment type="caution">
    <text evidence="1">The sequence shown here is derived from an EMBL/GenBank/DDBJ whole genome shotgun (WGS) entry which is preliminary data.</text>
</comment>
<evidence type="ECO:0000313" key="1">
    <source>
        <dbReference type="EMBL" id="MFD1219629.1"/>
    </source>
</evidence>
<dbReference type="RefSeq" id="WP_345594896.1">
    <property type="nucleotide sequence ID" value="NZ_BAABJG010000055.1"/>
</dbReference>
<organism evidence="1 2">
    <name type="scientific">Paenibacillus vulneris</name>
    <dbReference type="NCBI Taxonomy" id="1133364"/>
    <lineage>
        <taxon>Bacteria</taxon>
        <taxon>Bacillati</taxon>
        <taxon>Bacillota</taxon>
        <taxon>Bacilli</taxon>
        <taxon>Bacillales</taxon>
        <taxon>Paenibacillaceae</taxon>
        <taxon>Paenibacillus</taxon>
    </lineage>
</organism>